<accession>A0ABN6NBR4</accession>
<name>A0ABN6NBR4_9BACT</name>
<gene>
    <name evidence="2" type="ORF">AMPC_36040</name>
</gene>
<feature type="compositionally biased region" description="Basic and acidic residues" evidence="1">
    <location>
        <begin position="1"/>
        <end position="35"/>
    </location>
</feature>
<evidence type="ECO:0000313" key="2">
    <source>
        <dbReference type="EMBL" id="BDG10491.1"/>
    </source>
</evidence>
<keyword evidence="3" id="KW-1185">Reference proteome</keyword>
<dbReference type="RefSeq" id="WP_248343000.1">
    <property type="nucleotide sequence ID" value="NZ_AP025592.1"/>
</dbReference>
<feature type="compositionally biased region" description="Basic and acidic residues" evidence="1">
    <location>
        <begin position="51"/>
        <end position="74"/>
    </location>
</feature>
<evidence type="ECO:0000256" key="1">
    <source>
        <dbReference type="SAM" id="MobiDB-lite"/>
    </source>
</evidence>
<organism evidence="2 3">
    <name type="scientific">Anaeromyxobacter paludicola</name>
    <dbReference type="NCBI Taxonomy" id="2918171"/>
    <lineage>
        <taxon>Bacteria</taxon>
        <taxon>Pseudomonadati</taxon>
        <taxon>Myxococcota</taxon>
        <taxon>Myxococcia</taxon>
        <taxon>Myxococcales</taxon>
        <taxon>Cystobacterineae</taxon>
        <taxon>Anaeromyxobacteraceae</taxon>
        <taxon>Anaeromyxobacter</taxon>
    </lineage>
</organism>
<dbReference type="EMBL" id="AP025592">
    <property type="protein sequence ID" value="BDG10491.1"/>
    <property type="molecule type" value="Genomic_DNA"/>
</dbReference>
<sequence length="74" mass="8761">MSDSIQKQRERELALRREQERKDLETERTIGRRPLEGFSHAKTTWTDEQDERPAAEVHGNDEAESRKRSEDQIP</sequence>
<dbReference type="Proteomes" id="UP001162734">
    <property type="component" value="Chromosome"/>
</dbReference>
<reference evidence="3" key="1">
    <citation type="journal article" date="2022" name="Int. J. Syst. Evol. Microbiol.">
        <title>Anaeromyxobacter oryzae sp. nov., Anaeromyxobacter diazotrophicus sp. nov. and Anaeromyxobacter paludicola sp. nov., isolated from paddy soils.</title>
        <authorList>
            <person name="Itoh H."/>
            <person name="Xu Z."/>
            <person name="Mise K."/>
            <person name="Masuda Y."/>
            <person name="Ushijima N."/>
            <person name="Hayakawa C."/>
            <person name="Shiratori Y."/>
            <person name="Senoo K."/>
        </authorList>
    </citation>
    <scope>NUCLEOTIDE SEQUENCE [LARGE SCALE GENOMIC DNA]</scope>
    <source>
        <strain evidence="3">Red630</strain>
    </source>
</reference>
<protein>
    <submittedName>
        <fullName evidence="2">Uncharacterized protein</fullName>
    </submittedName>
</protein>
<proteinExistence type="predicted"/>
<feature type="region of interest" description="Disordered" evidence="1">
    <location>
        <begin position="1"/>
        <end position="74"/>
    </location>
</feature>
<evidence type="ECO:0000313" key="3">
    <source>
        <dbReference type="Proteomes" id="UP001162734"/>
    </source>
</evidence>